<dbReference type="HOGENOM" id="CLU_1544840_0_0_9"/>
<dbReference type="Proteomes" id="UP000002706">
    <property type="component" value="Chromosome"/>
</dbReference>
<evidence type="ECO:0000313" key="1">
    <source>
        <dbReference type="EMBL" id="ABB16137.1"/>
    </source>
</evidence>
<protein>
    <submittedName>
        <fullName evidence="1">Conserved domain protein</fullName>
    </submittedName>
</protein>
<evidence type="ECO:0000313" key="2">
    <source>
        <dbReference type="Proteomes" id="UP000002706"/>
    </source>
</evidence>
<dbReference type="Gene3D" id="1.10.10.60">
    <property type="entry name" value="Homeodomain-like"/>
    <property type="match status" value="1"/>
</dbReference>
<dbReference type="KEGG" id="chy:CHY_0839"/>
<dbReference type="eggNOG" id="ENOG5034CET">
    <property type="taxonomic scope" value="Bacteria"/>
</dbReference>
<keyword evidence="2" id="KW-1185">Reference proteome</keyword>
<name>Q3ADU3_CARHZ</name>
<gene>
    <name evidence="1" type="ordered locus">CHY_0839</name>
</gene>
<reference evidence="1 2" key="1">
    <citation type="journal article" date="2005" name="PLoS Genet.">
        <title>Life in hot carbon monoxide: the complete genome sequence of Carboxydothermus hydrogenoformans Z-2901.</title>
        <authorList>
            <person name="Wu M."/>
            <person name="Ren Q."/>
            <person name="Durkin A.S."/>
            <person name="Daugherty S.C."/>
            <person name="Brinkac L.M."/>
            <person name="Dodson R.J."/>
            <person name="Madupu R."/>
            <person name="Sullivan S.A."/>
            <person name="Kolonay J.F."/>
            <person name="Haft D.H."/>
            <person name="Nelson W.C."/>
            <person name="Tallon L.J."/>
            <person name="Jones K.M."/>
            <person name="Ulrich L.E."/>
            <person name="Gonzalez J.M."/>
            <person name="Zhulin I.B."/>
            <person name="Robb F.T."/>
            <person name="Eisen J.A."/>
        </authorList>
    </citation>
    <scope>NUCLEOTIDE SEQUENCE [LARGE SCALE GENOMIC DNA]</scope>
    <source>
        <strain evidence="2">ATCC BAA-161 / DSM 6008 / Z-2901</strain>
    </source>
</reference>
<dbReference type="AlphaFoldDB" id="Q3ADU3"/>
<proteinExistence type="predicted"/>
<sequence length="173" mass="19661">MATKGYKREHGLTIEQLNAVELLVMGKTDKEVAEAVGVNRVTVTKWRLYDPYFQAELNRRRKEIWGVAVDRFRSLLLKALNTVEKALNEGDTRTAVEILRMAGLDMTKGGGTLGTYLVGETEAEKILEELAEAKKREETFKAFSVADWEKKSVLDELEELARRLERLQTRTGT</sequence>
<dbReference type="RefSeq" id="WP_011343767.1">
    <property type="nucleotide sequence ID" value="NC_007503.1"/>
</dbReference>
<organism evidence="1 2">
    <name type="scientific">Carboxydothermus hydrogenoformans (strain ATCC BAA-161 / DSM 6008 / Z-2901)</name>
    <dbReference type="NCBI Taxonomy" id="246194"/>
    <lineage>
        <taxon>Bacteria</taxon>
        <taxon>Bacillati</taxon>
        <taxon>Bacillota</taxon>
        <taxon>Clostridia</taxon>
        <taxon>Thermoanaerobacterales</taxon>
        <taxon>Thermoanaerobacteraceae</taxon>
        <taxon>Carboxydothermus</taxon>
    </lineage>
</organism>
<dbReference type="InParanoid" id="Q3ADU3"/>
<dbReference type="EMBL" id="CP000141">
    <property type="protein sequence ID" value="ABB16137.1"/>
    <property type="molecule type" value="Genomic_DNA"/>
</dbReference>
<accession>Q3ADU3</accession>
<dbReference type="OrthoDB" id="2199833at2"/>